<dbReference type="EMBL" id="LCYN01000004">
    <property type="protein sequence ID" value="KKZ99033.1"/>
    <property type="molecule type" value="Genomic_DNA"/>
</dbReference>
<evidence type="ECO:0000313" key="1">
    <source>
        <dbReference type="EMBL" id="KKZ99033.1"/>
    </source>
</evidence>
<dbReference type="Pfam" id="PF04299">
    <property type="entry name" value="FMN_bind_2"/>
    <property type="match status" value="1"/>
</dbReference>
<accession>A0A0G8CGV2</accession>
<proteinExistence type="predicted"/>
<evidence type="ECO:0008006" key="3">
    <source>
        <dbReference type="Google" id="ProtNLM"/>
    </source>
</evidence>
<evidence type="ECO:0000313" key="2">
    <source>
        <dbReference type="Proteomes" id="UP000035350"/>
    </source>
</evidence>
<dbReference type="SUPFAM" id="SSF50475">
    <property type="entry name" value="FMN-binding split barrel"/>
    <property type="match status" value="1"/>
</dbReference>
<dbReference type="InterPro" id="IPR012349">
    <property type="entry name" value="Split_barrel_FMN-bd"/>
</dbReference>
<reference evidence="1 2" key="1">
    <citation type="journal article" date="2015" name="Genome Announc.">
        <title>Next-Generation Whole-Genome Sequencing of Eight Strains of Bacillus cereus, Isolated from Food.</title>
        <authorList>
            <person name="Krawczyk A.O."/>
            <person name="de Jong A."/>
            <person name="Eijlander R.T."/>
            <person name="Berendsen E.M."/>
            <person name="Holsappel S."/>
            <person name="Wells-Bennik M.H."/>
            <person name="Kuipers O.P."/>
        </authorList>
    </citation>
    <scope>NUCLEOTIDE SEQUENCE [LARGE SCALE GENOMIC DNA]</scope>
    <source>
        <strain evidence="1 2">B4147</strain>
    </source>
</reference>
<dbReference type="PANTHER" id="PTHR35802">
    <property type="entry name" value="PROTEASE SYNTHASE AND SPORULATION PROTEIN PAI 2"/>
    <property type="match status" value="1"/>
</dbReference>
<comment type="caution">
    <text evidence="1">The sequence shown here is derived from an EMBL/GenBank/DDBJ whole genome shotgun (WGS) entry which is preliminary data.</text>
</comment>
<dbReference type="PIRSF" id="PIRSF010372">
    <property type="entry name" value="PaiB"/>
    <property type="match status" value="1"/>
</dbReference>
<dbReference type="PANTHER" id="PTHR35802:SF1">
    <property type="entry name" value="PROTEASE SYNTHASE AND SPORULATION PROTEIN PAI 2"/>
    <property type="match status" value="1"/>
</dbReference>
<name>A0A0G8CGV2_9BACI</name>
<dbReference type="InterPro" id="IPR007396">
    <property type="entry name" value="TR_PAI2-type"/>
</dbReference>
<dbReference type="PATRIC" id="fig|1396.433.peg.2497"/>
<gene>
    <name evidence="1" type="ORF">B4147_3617</name>
</gene>
<organism evidence="1 2">
    <name type="scientific">Bacillus wiedmannii</name>
    <dbReference type="NCBI Taxonomy" id="1890302"/>
    <lineage>
        <taxon>Bacteria</taxon>
        <taxon>Bacillati</taxon>
        <taxon>Bacillota</taxon>
        <taxon>Bacilli</taxon>
        <taxon>Bacillales</taxon>
        <taxon>Bacillaceae</taxon>
        <taxon>Bacillus</taxon>
        <taxon>Bacillus cereus group</taxon>
    </lineage>
</organism>
<protein>
    <recommendedName>
        <fullName evidence="3">Transcriptional regulator</fullName>
    </recommendedName>
</protein>
<dbReference type="Proteomes" id="UP000035350">
    <property type="component" value="Unassembled WGS sequence"/>
</dbReference>
<dbReference type="AlphaFoldDB" id="A0A0G8CGV2"/>
<sequence>MQLLNIIGNKIEKKRAEKRELMYIPKYFVIQDEEMKYEIIEQNSFATLFSQHNGKPYATHLSLLLNRETLTLHGHFARPNEQWKDSGNQEVLAIFQGPHSYISPSWYETNNAVPTWNYVAVHVYGELEIVEDEQELIGSLQDLVHKYEEPQSTYSLNDVDPNYMAGLSKGIVGFKIKISKIEGKAKLSQNHSVERRNLVVEELEKVGSEGSRGVAELMRK</sequence>
<reference evidence="2" key="2">
    <citation type="submission" date="2015-04" db="EMBL/GenBank/DDBJ databases">
        <title>Draft Genome Sequences of Eight Spore-Forming Food Isolates of Bacillus cereus Genome sequencing.</title>
        <authorList>
            <person name="Krawcyk A.O."/>
            <person name="de Jong A."/>
            <person name="Eijlander R.T."/>
            <person name="Berendsen E.M."/>
            <person name="Holsappel S."/>
            <person name="Wells-Bennik M."/>
            <person name="Kuipers O.P."/>
        </authorList>
    </citation>
    <scope>NUCLEOTIDE SEQUENCE [LARGE SCALE GENOMIC DNA]</scope>
    <source>
        <strain evidence="2">B4147</strain>
    </source>
</reference>
<dbReference type="Gene3D" id="2.30.110.10">
    <property type="entry name" value="Electron Transport, Fmn-binding Protein, Chain A"/>
    <property type="match status" value="1"/>
</dbReference>